<organism evidence="2 3">
    <name type="scientific">Scyliorhinus torazame</name>
    <name type="common">Cloudy catshark</name>
    <name type="synonym">Catulus torazame</name>
    <dbReference type="NCBI Taxonomy" id="75743"/>
    <lineage>
        <taxon>Eukaryota</taxon>
        <taxon>Metazoa</taxon>
        <taxon>Chordata</taxon>
        <taxon>Craniata</taxon>
        <taxon>Vertebrata</taxon>
        <taxon>Chondrichthyes</taxon>
        <taxon>Elasmobranchii</taxon>
        <taxon>Galeomorphii</taxon>
        <taxon>Galeoidea</taxon>
        <taxon>Carcharhiniformes</taxon>
        <taxon>Scyliorhinidae</taxon>
        <taxon>Scyliorhinus</taxon>
    </lineage>
</organism>
<sequence>MPRLKGSQDAVSRRGRAGQKRECRWDYTEGGGRRESKPTTSRGSSRCCAEEGLRSHPGLVNGADLDLTRRSASDSESHSRRRKRKREELQPRARSEVGHRPVRGGPNGSRPSQPELPFGNHRGTVRHRHRDRGDPGPTGGPQRERRSHLEIGQRANRLHQPLHPTERPNQEEGPNKDGGHHRPLAAEEKKQQAPHPLAVGGQQARQPLAGGQQQAPRPLAVGEGPAHYPLPTKVKVKQVHFLLENEEKMKPAHWPETSKQKQVQPPLELKGKEMCWALTSKQTHVRPPLAAGERGKQPQIPLAPQGRDAQSSLAGRQRKILSGVPLAAQGTLIQYRLGSKDTDTIIDYLTDKRKGKSPAPPPHLRTSPAGFRGARSPEPGAGRPAHAGSNHRKLLLSLPPADSREEREPPPGRCAGDGAAWNPGGDWPEPVPARPGGFCWRDEPAPRAAEVRRNSFFASSFHPPRARFNAGLTLGRSRPGNKVLGIPISKIIPWSGISVVP</sequence>
<reference evidence="2 3" key="1">
    <citation type="journal article" date="2018" name="Nat. Ecol. Evol.">
        <title>Shark genomes provide insights into elasmobranch evolution and the origin of vertebrates.</title>
        <authorList>
            <person name="Hara Y"/>
            <person name="Yamaguchi K"/>
            <person name="Onimaru K"/>
            <person name="Kadota M"/>
            <person name="Koyanagi M"/>
            <person name="Keeley SD"/>
            <person name="Tatsumi K"/>
            <person name="Tanaka K"/>
            <person name="Motone F"/>
            <person name="Kageyama Y"/>
            <person name="Nozu R"/>
            <person name="Adachi N"/>
            <person name="Nishimura O"/>
            <person name="Nakagawa R"/>
            <person name="Tanegashima C"/>
            <person name="Kiyatake I"/>
            <person name="Matsumoto R"/>
            <person name="Murakumo K"/>
            <person name="Nishida K"/>
            <person name="Terakita A"/>
            <person name="Kuratani S"/>
            <person name="Sato K"/>
            <person name="Hyodo S Kuraku.S."/>
        </authorList>
    </citation>
    <scope>NUCLEOTIDE SEQUENCE [LARGE SCALE GENOMIC DNA]</scope>
</reference>
<evidence type="ECO:0000313" key="3">
    <source>
        <dbReference type="Proteomes" id="UP000288216"/>
    </source>
</evidence>
<dbReference type="OrthoDB" id="9994767at2759"/>
<keyword evidence="3" id="KW-1185">Reference proteome</keyword>
<name>A0A401QDK3_SCYTO</name>
<feature type="region of interest" description="Disordered" evidence="1">
    <location>
        <begin position="1"/>
        <end position="229"/>
    </location>
</feature>
<evidence type="ECO:0000256" key="1">
    <source>
        <dbReference type="SAM" id="MobiDB-lite"/>
    </source>
</evidence>
<feature type="region of interest" description="Disordered" evidence="1">
    <location>
        <begin position="351"/>
        <end position="425"/>
    </location>
</feature>
<feature type="compositionally biased region" description="Basic and acidic residues" evidence="1">
    <location>
        <begin position="142"/>
        <end position="151"/>
    </location>
</feature>
<proteinExistence type="predicted"/>
<accession>A0A401QDK3</accession>
<feature type="compositionally biased region" description="Basic and acidic residues" evidence="1">
    <location>
        <begin position="164"/>
        <end position="191"/>
    </location>
</feature>
<feature type="compositionally biased region" description="Basic and acidic residues" evidence="1">
    <location>
        <begin position="19"/>
        <end position="37"/>
    </location>
</feature>
<dbReference type="EMBL" id="BFAA01047479">
    <property type="protein sequence ID" value="GCB83451.1"/>
    <property type="molecule type" value="Genomic_DNA"/>
</dbReference>
<gene>
    <name evidence="2" type="ORF">scyTo_0024469</name>
</gene>
<evidence type="ECO:0000313" key="2">
    <source>
        <dbReference type="EMBL" id="GCB83451.1"/>
    </source>
</evidence>
<feature type="compositionally biased region" description="Basic and acidic residues" evidence="1">
    <location>
        <begin position="66"/>
        <end position="78"/>
    </location>
</feature>
<dbReference type="Proteomes" id="UP000288216">
    <property type="component" value="Unassembled WGS sequence"/>
</dbReference>
<feature type="compositionally biased region" description="Basic and acidic residues" evidence="1">
    <location>
        <begin position="86"/>
        <end position="99"/>
    </location>
</feature>
<protein>
    <submittedName>
        <fullName evidence="2">Uncharacterized protein</fullName>
    </submittedName>
</protein>
<dbReference type="AlphaFoldDB" id="A0A401QDK3"/>
<comment type="caution">
    <text evidence="2">The sequence shown here is derived from an EMBL/GenBank/DDBJ whole genome shotgun (WGS) entry which is preliminary data.</text>
</comment>